<organism evidence="1 2">
    <name type="scientific">Pholiota conissans</name>
    <dbReference type="NCBI Taxonomy" id="109636"/>
    <lineage>
        <taxon>Eukaryota</taxon>
        <taxon>Fungi</taxon>
        <taxon>Dikarya</taxon>
        <taxon>Basidiomycota</taxon>
        <taxon>Agaricomycotina</taxon>
        <taxon>Agaricomycetes</taxon>
        <taxon>Agaricomycetidae</taxon>
        <taxon>Agaricales</taxon>
        <taxon>Agaricineae</taxon>
        <taxon>Strophariaceae</taxon>
        <taxon>Pholiota</taxon>
    </lineage>
</organism>
<dbReference type="AlphaFoldDB" id="A0A9P6CRF6"/>
<name>A0A9P6CRF6_9AGAR</name>
<sequence length="220" mass="24652">MGDTTDGGAIQGIYHIDTISSDVSAKDCSPLDLVRLLFDMLEYNRPIRAVHTSSGMKVELAVCGKTTHARVDMTIAQMAPGMQVDELLVLLLQEDKRNREWEAERDGDDAEACLIASAIGAFQKYNRKREKLGYALLEHRLFPGIVILGSSPVFYKIDVTRELAEAVKRGVCPSTTTVVERHVPAVPRPEKRDEEGMKPLDNRRIMLGCYQAMKKFISWD</sequence>
<evidence type="ECO:0000313" key="1">
    <source>
        <dbReference type="EMBL" id="KAF9471085.1"/>
    </source>
</evidence>
<proteinExistence type="predicted"/>
<dbReference type="OrthoDB" id="3258141at2759"/>
<accession>A0A9P6CRF6</accession>
<dbReference type="EMBL" id="MU155764">
    <property type="protein sequence ID" value="KAF9471085.1"/>
    <property type="molecule type" value="Genomic_DNA"/>
</dbReference>
<comment type="caution">
    <text evidence="1">The sequence shown here is derived from an EMBL/GenBank/DDBJ whole genome shotgun (WGS) entry which is preliminary data.</text>
</comment>
<dbReference type="Proteomes" id="UP000807469">
    <property type="component" value="Unassembled WGS sequence"/>
</dbReference>
<gene>
    <name evidence="1" type="ORF">BDN70DRAFT_605389</name>
</gene>
<keyword evidence="2" id="KW-1185">Reference proteome</keyword>
<protein>
    <submittedName>
        <fullName evidence="1">Uncharacterized protein</fullName>
    </submittedName>
</protein>
<evidence type="ECO:0000313" key="2">
    <source>
        <dbReference type="Proteomes" id="UP000807469"/>
    </source>
</evidence>
<reference evidence="1" key="1">
    <citation type="submission" date="2020-11" db="EMBL/GenBank/DDBJ databases">
        <authorList>
            <consortium name="DOE Joint Genome Institute"/>
            <person name="Ahrendt S."/>
            <person name="Riley R."/>
            <person name="Andreopoulos W."/>
            <person name="Labutti K."/>
            <person name="Pangilinan J."/>
            <person name="Ruiz-Duenas F.J."/>
            <person name="Barrasa J.M."/>
            <person name="Sanchez-Garcia M."/>
            <person name="Camarero S."/>
            <person name="Miyauchi S."/>
            <person name="Serrano A."/>
            <person name="Linde D."/>
            <person name="Babiker R."/>
            <person name="Drula E."/>
            <person name="Ayuso-Fernandez I."/>
            <person name="Pacheco R."/>
            <person name="Padilla G."/>
            <person name="Ferreira P."/>
            <person name="Barriuso J."/>
            <person name="Kellner H."/>
            <person name="Castanera R."/>
            <person name="Alfaro M."/>
            <person name="Ramirez L."/>
            <person name="Pisabarro A.G."/>
            <person name="Kuo A."/>
            <person name="Tritt A."/>
            <person name="Lipzen A."/>
            <person name="He G."/>
            <person name="Yan M."/>
            <person name="Ng V."/>
            <person name="Cullen D."/>
            <person name="Martin F."/>
            <person name="Rosso M.-N."/>
            <person name="Henrissat B."/>
            <person name="Hibbett D."/>
            <person name="Martinez A.T."/>
            <person name="Grigoriev I.V."/>
        </authorList>
    </citation>
    <scope>NUCLEOTIDE SEQUENCE</scope>
    <source>
        <strain evidence="1">CIRM-BRFM 674</strain>
    </source>
</reference>